<evidence type="ECO:0000256" key="6">
    <source>
        <dbReference type="ARBA" id="ARBA00011946"/>
    </source>
</evidence>
<keyword evidence="8 16" id="KW-0963">Cytoplasm</keyword>
<dbReference type="InterPro" id="IPR001348">
    <property type="entry name" value="ATP_PRibTrfase_HisG"/>
</dbReference>
<dbReference type="PANTHER" id="PTHR21403">
    <property type="entry name" value="ATP PHOSPHORIBOSYLTRANSFERASE ATP-PRTASE"/>
    <property type="match status" value="1"/>
</dbReference>
<dbReference type="CDD" id="cd13595">
    <property type="entry name" value="PBP2_HisGs"/>
    <property type="match status" value="1"/>
</dbReference>
<keyword evidence="14 16" id="KW-0368">Histidine biosynthesis</keyword>
<evidence type="ECO:0000259" key="17">
    <source>
        <dbReference type="Pfam" id="PF01634"/>
    </source>
</evidence>
<dbReference type="InterPro" id="IPR018198">
    <property type="entry name" value="ATP_PRibTrfase_CS"/>
</dbReference>
<dbReference type="EMBL" id="LPVJ01000051">
    <property type="protein sequence ID" value="KUO95448.1"/>
    <property type="molecule type" value="Genomic_DNA"/>
</dbReference>
<comment type="pathway">
    <text evidence="3 16">Amino-acid biosynthesis; L-histidine biosynthesis; L-histidine from 5-phospho-alpha-D-ribose 1-diphosphate: step 1/9.</text>
</comment>
<dbReference type="FunFam" id="3.40.190.10:FF:000011">
    <property type="entry name" value="ATP phosphoribosyltransferase"/>
    <property type="match status" value="1"/>
</dbReference>
<evidence type="ECO:0000256" key="12">
    <source>
        <dbReference type="ARBA" id="ARBA00022741"/>
    </source>
</evidence>
<dbReference type="OrthoDB" id="9801867at2"/>
<comment type="domain">
    <text evidence="16">Lacks the C-terminal regulatory region which is replaced by HisZ.</text>
</comment>
<dbReference type="PANTHER" id="PTHR21403:SF8">
    <property type="entry name" value="ATP PHOSPHORIBOSYLTRANSFERASE"/>
    <property type="match status" value="1"/>
</dbReference>
<evidence type="ECO:0000256" key="9">
    <source>
        <dbReference type="ARBA" id="ARBA00022605"/>
    </source>
</evidence>
<dbReference type="NCBIfam" id="TIGR00070">
    <property type="entry name" value="hisG"/>
    <property type="match status" value="1"/>
</dbReference>
<organism evidence="18 19">
    <name type="scientific">Ferroacidibacillus organovorans</name>
    <dbReference type="NCBI Taxonomy" id="1765683"/>
    <lineage>
        <taxon>Bacteria</taxon>
        <taxon>Bacillati</taxon>
        <taxon>Bacillota</taxon>
        <taxon>Bacilli</taxon>
        <taxon>Bacillales</taxon>
        <taxon>Alicyclobacillaceae</taxon>
        <taxon>Ferroacidibacillus</taxon>
    </lineage>
</organism>
<comment type="subcellular location">
    <subcellularLocation>
        <location evidence="2 16">Cytoplasm</location>
    </subcellularLocation>
</comment>
<keyword evidence="19" id="KW-1185">Reference proteome</keyword>
<evidence type="ECO:0000256" key="8">
    <source>
        <dbReference type="ARBA" id="ARBA00022490"/>
    </source>
</evidence>
<evidence type="ECO:0000256" key="5">
    <source>
        <dbReference type="ARBA" id="ARBA00011496"/>
    </source>
</evidence>
<comment type="catalytic activity">
    <reaction evidence="1 16">
        <text>1-(5-phospho-beta-D-ribosyl)-ATP + diphosphate = 5-phospho-alpha-D-ribose 1-diphosphate + ATP</text>
        <dbReference type="Rhea" id="RHEA:18473"/>
        <dbReference type="ChEBI" id="CHEBI:30616"/>
        <dbReference type="ChEBI" id="CHEBI:33019"/>
        <dbReference type="ChEBI" id="CHEBI:58017"/>
        <dbReference type="ChEBI" id="CHEBI:73183"/>
        <dbReference type="EC" id="2.4.2.17"/>
    </reaction>
</comment>
<evidence type="ECO:0000256" key="14">
    <source>
        <dbReference type="ARBA" id="ARBA00023102"/>
    </source>
</evidence>
<dbReference type="Pfam" id="PF01634">
    <property type="entry name" value="HisG"/>
    <property type="match status" value="1"/>
</dbReference>
<dbReference type="GO" id="GO:0005737">
    <property type="term" value="C:cytoplasm"/>
    <property type="evidence" value="ECO:0007669"/>
    <property type="project" value="UniProtKB-SubCell"/>
</dbReference>
<comment type="function">
    <text evidence="15 16">Catalyzes the condensation of ATP and 5-phosphoribose 1-diphosphate to form N'-(5'-phosphoribosyl)-ATP (PR-ATP). Has a crucial role in the pathway because the rate of histidine biosynthesis seems to be controlled primarily by regulation of HisG enzymatic activity.</text>
</comment>
<dbReference type="PROSITE" id="PS01316">
    <property type="entry name" value="ATP_P_PHORIBOSYLTR"/>
    <property type="match status" value="1"/>
</dbReference>
<dbReference type="SUPFAM" id="SSF53850">
    <property type="entry name" value="Periplasmic binding protein-like II"/>
    <property type="match status" value="1"/>
</dbReference>
<dbReference type="AlphaFoldDB" id="A0A117SXI4"/>
<evidence type="ECO:0000256" key="10">
    <source>
        <dbReference type="ARBA" id="ARBA00022676"/>
    </source>
</evidence>
<comment type="subunit">
    <text evidence="5 16">Heteromultimer composed of HisG and HisZ subunits.</text>
</comment>
<comment type="caution">
    <text evidence="18">The sequence shown here is derived from an EMBL/GenBank/DDBJ whole genome shotgun (WGS) entry which is preliminary data.</text>
</comment>
<protein>
    <recommendedName>
        <fullName evidence="7 16">ATP phosphoribosyltransferase</fullName>
        <shortName evidence="16">ATP-PRT</shortName>
        <shortName evidence="16">ATP-PRTase</shortName>
        <ecNumber evidence="6 16">2.4.2.17</ecNumber>
    </recommendedName>
</protein>
<proteinExistence type="inferred from homology"/>
<feature type="domain" description="ATP phosphoribosyltransferase catalytic" evidence="17">
    <location>
        <begin position="51"/>
        <end position="200"/>
    </location>
</feature>
<keyword evidence="11 16" id="KW-0808">Transferase</keyword>
<evidence type="ECO:0000256" key="7">
    <source>
        <dbReference type="ARBA" id="ARBA00020998"/>
    </source>
</evidence>
<comment type="similarity">
    <text evidence="4 16">Belongs to the ATP phosphoribosyltransferase family. Short subfamily.</text>
</comment>
<dbReference type="UniPathway" id="UPA00031">
    <property type="reaction ID" value="UER00006"/>
</dbReference>
<dbReference type="InterPro" id="IPR024893">
    <property type="entry name" value="ATP_PRibTrfase_HisG_short"/>
</dbReference>
<evidence type="ECO:0000313" key="19">
    <source>
        <dbReference type="Proteomes" id="UP000053557"/>
    </source>
</evidence>
<accession>A0A117SXI4</accession>
<dbReference type="Proteomes" id="UP000053557">
    <property type="component" value="Unassembled WGS sequence"/>
</dbReference>
<sequence length="210" mass="23286">MLTVALAKGRILDDTIQRLRAAGFSPPEELLGTRKLVLEDEEHPLRYLLAKPSDVPVYVEHGAADLGVVGKDVLYETQADVHELIDLQDGRCRIVVAGQSGLDVKRVTRVATKYPRYAQDYFRTLGRQIEIIPLTGSVELAPIIGLSDCIVDLVETGRTLKENGLIELVSLHDISTRLIANRRSYQVRGSEVDDVVSRIRRSLCEGSVAR</sequence>
<reference evidence="18 19" key="1">
    <citation type="submission" date="2015-12" db="EMBL/GenBank/DDBJ databases">
        <title>Draft genome sequence of Acidibacillus ferrooxidans ITV001, isolated from a chalcopyrite acid mine drainage site in Brazil.</title>
        <authorList>
            <person name="Dall'Agnol H."/>
            <person name="Nancucheo I."/>
            <person name="Johnson B."/>
            <person name="Oliveira R."/>
            <person name="Leite L."/>
            <person name="Pylro V."/>
            <person name="Nunes G.L."/>
            <person name="Tzotzos G."/>
            <person name="Fernandes G.R."/>
            <person name="Dutra J."/>
            <person name="Orellana S.C."/>
            <person name="Oliveira G."/>
        </authorList>
    </citation>
    <scope>NUCLEOTIDE SEQUENCE [LARGE SCALE GENOMIC DNA]</scope>
    <source>
        <strain evidence="19">ITV01</strain>
    </source>
</reference>
<evidence type="ECO:0000256" key="15">
    <source>
        <dbReference type="ARBA" id="ARBA00024861"/>
    </source>
</evidence>
<evidence type="ECO:0000256" key="3">
    <source>
        <dbReference type="ARBA" id="ARBA00004667"/>
    </source>
</evidence>
<evidence type="ECO:0000256" key="11">
    <source>
        <dbReference type="ARBA" id="ARBA00022679"/>
    </source>
</evidence>
<dbReference type="EC" id="2.4.2.17" evidence="6 16"/>
<evidence type="ECO:0000256" key="2">
    <source>
        <dbReference type="ARBA" id="ARBA00004496"/>
    </source>
</evidence>
<evidence type="ECO:0000256" key="16">
    <source>
        <dbReference type="HAMAP-Rule" id="MF_01018"/>
    </source>
</evidence>
<evidence type="ECO:0000256" key="1">
    <source>
        <dbReference type="ARBA" id="ARBA00000915"/>
    </source>
</evidence>
<keyword evidence="10 16" id="KW-0328">Glycosyltransferase</keyword>
<dbReference type="GO" id="GO:0005524">
    <property type="term" value="F:ATP binding"/>
    <property type="evidence" value="ECO:0007669"/>
    <property type="project" value="UniProtKB-KW"/>
</dbReference>
<dbReference type="InterPro" id="IPR013820">
    <property type="entry name" value="ATP_PRibTrfase_cat"/>
</dbReference>
<keyword evidence="9 16" id="KW-0028">Amino-acid biosynthesis</keyword>
<dbReference type="GO" id="GO:0000105">
    <property type="term" value="P:L-histidine biosynthetic process"/>
    <property type="evidence" value="ECO:0007669"/>
    <property type="project" value="UniProtKB-UniRule"/>
</dbReference>
<dbReference type="Gene3D" id="3.40.190.10">
    <property type="entry name" value="Periplasmic binding protein-like II"/>
    <property type="match status" value="2"/>
</dbReference>
<gene>
    <name evidence="16" type="primary">hisG</name>
    <name evidence="18" type="ORF">ATW55_03020</name>
</gene>
<name>A0A117SXI4_9BACL</name>
<evidence type="ECO:0000313" key="18">
    <source>
        <dbReference type="EMBL" id="KUO95448.1"/>
    </source>
</evidence>
<keyword evidence="12 16" id="KW-0547">Nucleotide-binding</keyword>
<evidence type="ECO:0000256" key="4">
    <source>
        <dbReference type="ARBA" id="ARBA00009489"/>
    </source>
</evidence>
<dbReference type="HAMAP" id="MF_01018">
    <property type="entry name" value="HisG_Short"/>
    <property type="match status" value="1"/>
</dbReference>
<evidence type="ECO:0000256" key="13">
    <source>
        <dbReference type="ARBA" id="ARBA00022840"/>
    </source>
</evidence>
<dbReference type="GO" id="GO:0003879">
    <property type="term" value="F:ATP phosphoribosyltransferase activity"/>
    <property type="evidence" value="ECO:0007669"/>
    <property type="project" value="UniProtKB-UniRule"/>
</dbReference>
<dbReference type="RefSeq" id="WP_067717250.1">
    <property type="nucleotide sequence ID" value="NZ_LPVJ01000051.1"/>
</dbReference>
<keyword evidence="13 16" id="KW-0067">ATP-binding</keyword>